<organism evidence="3 4">
    <name type="scientific">Nocardioides yefusunii</name>
    <dbReference type="NCBI Taxonomy" id="2500546"/>
    <lineage>
        <taxon>Bacteria</taxon>
        <taxon>Bacillati</taxon>
        <taxon>Actinomycetota</taxon>
        <taxon>Actinomycetes</taxon>
        <taxon>Propionibacteriales</taxon>
        <taxon>Nocardioidaceae</taxon>
        <taxon>Nocardioides</taxon>
    </lineage>
</organism>
<name>A0ABW1QVQ2_9ACTN</name>
<dbReference type="InterPro" id="IPR010539">
    <property type="entry name" value="BaxI_1-like"/>
</dbReference>
<feature type="transmembrane region" description="Helical" evidence="2">
    <location>
        <begin position="61"/>
        <end position="79"/>
    </location>
</feature>
<proteinExistence type="predicted"/>
<gene>
    <name evidence="3" type="ORF">ACFPWU_03320</name>
</gene>
<evidence type="ECO:0000256" key="2">
    <source>
        <dbReference type="SAM" id="Phobius"/>
    </source>
</evidence>
<dbReference type="RefSeq" id="WP_128219649.1">
    <property type="nucleotide sequence ID" value="NZ_CP034929.1"/>
</dbReference>
<feature type="transmembrane region" description="Helical" evidence="2">
    <location>
        <begin position="256"/>
        <end position="278"/>
    </location>
</feature>
<sequence>MQSSNPVFTKNEAFNQPQQTGYTRQADPYGPYGDPSTWGTGAPVQQPSAGRMTIDSVVQKTGIVLGIIVAMAVVTWWYVGATDVLGQPTSEAITRMTTAAMVGGVAAFALSMVVSFKRAVSPGLVIAFAVAEGVALGAISKSFDLIFPESGIITSAVIGTIAAFAGTLAAYKYFGIKVTDKFRRGVIAAGFGVVAMSLIFFVLSLFGISVGTFDSGLGLLMSVAGLVLGIFFLILDFDSIEQGIAYGADEKMSWMSAFGLALSLVWIYTNLLRILAYFQND</sequence>
<reference evidence="4" key="1">
    <citation type="journal article" date="2019" name="Int. J. Syst. Evol. Microbiol.">
        <title>The Global Catalogue of Microorganisms (GCM) 10K type strain sequencing project: providing services to taxonomists for standard genome sequencing and annotation.</title>
        <authorList>
            <consortium name="The Broad Institute Genomics Platform"/>
            <consortium name="The Broad Institute Genome Sequencing Center for Infectious Disease"/>
            <person name="Wu L."/>
            <person name="Ma J."/>
        </authorList>
    </citation>
    <scope>NUCLEOTIDE SEQUENCE [LARGE SCALE GENOMIC DNA]</scope>
    <source>
        <strain evidence="4">DFY28</strain>
    </source>
</reference>
<feature type="compositionally biased region" description="Polar residues" evidence="1">
    <location>
        <begin position="1"/>
        <end position="23"/>
    </location>
</feature>
<keyword evidence="4" id="KW-1185">Reference proteome</keyword>
<dbReference type="Proteomes" id="UP001596098">
    <property type="component" value="Unassembled WGS sequence"/>
</dbReference>
<feature type="transmembrane region" description="Helical" evidence="2">
    <location>
        <begin position="99"/>
        <end position="116"/>
    </location>
</feature>
<feature type="transmembrane region" description="Helical" evidence="2">
    <location>
        <begin position="123"/>
        <end position="140"/>
    </location>
</feature>
<keyword evidence="2" id="KW-0472">Membrane</keyword>
<feature type="transmembrane region" description="Helical" evidence="2">
    <location>
        <begin position="216"/>
        <end position="235"/>
    </location>
</feature>
<comment type="caution">
    <text evidence="3">The sequence shown here is derived from an EMBL/GenBank/DDBJ whole genome shotgun (WGS) entry which is preliminary data.</text>
</comment>
<dbReference type="PANTHER" id="PTHR41282">
    <property type="entry name" value="CONSERVED TRANSMEMBRANE PROTEIN-RELATED"/>
    <property type="match status" value="1"/>
</dbReference>
<keyword evidence="2" id="KW-0812">Transmembrane</keyword>
<evidence type="ECO:0000313" key="3">
    <source>
        <dbReference type="EMBL" id="MFC6152695.1"/>
    </source>
</evidence>
<evidence type="ECO:0000256" key="1">
    <source>
        <dbReference type="SAM" id="MobiDB-lite"/>
    </source>
</evidence>
<evidence type="ECO:0000313" key="4">
    <source>
        <dbReference type="Proteomes" id="UP001596098"/>
    </source>
</evidence>
<accession>A0ABW1QVQ2</accession>
<feature type="transmembrane region" description="Helical" evidence="2">
    <location>
        <begin position="186"/>
        <end position="210"/>
    </location>
</feature>
<protein>
    <submittedName>
        <fullName evidence="3">Bax inhibitor-1/YccA family protein</fullName>
    </submittedName>
</protein>
<dbReference type="Pfam" id="PF12811">
    <property type="entry name" value="BaxI_1"/>
    <property type="match status" value="1"/>
</dbReference>
<dbReference type="PANTHER" id="PTHR41282:SF1">
    <property type="entry name" value="CONSERVED TRANSMEMBRANE PROTEIN-RELATED"/>
    <property type="match status" value="1"/>
</dbReference>
<dbReference type="EMBL" id="JBHSQI010000002">
    <property type="protein sequence ID" value="MFC6152695.1"/>
    <property type="molecule type" value="Genomic_DNA"/>
</dbReference>
<feature type="transmembrane region" description="Helical" evidence="2">
    <location>
        <begin position="152"/>
        <end position="174"/>
    </location>
</feature>
<feature type="region of interest" description="Disordered" evidence="1">
    <location>
        <begin position="1"/>
        <end position="45"/>
    </location>
</feature>
<keyword evidence="2" id="KW-1133">Transmembrane helix</keyword>
<dbReference type="PIRSF" id="PIRSF009160">
    <property type="entry name" value="UCP009160"/>
    <property type="match status" value="1"/>
</dbReference>